<keyword evidence="9" id="KW-1185">Reference proteome</keyword>
<evidence type="ECO:0000256" key="5">
    <source>
        <dbReference type="ARBA" id="ARBA00022694"/>
    </source>
</evidence>
<dbReference type="Pfam" id="PF00588">
    <property type="entry name" value="SpoU_methylase"/>
    <property type="match status" value="1"/>
</dbReference>
<reference evidence="9" key="1">
    <citation type="journal article" date="2019" name="Int. J. Syst. Evol. Microbiol.">
        <title>The Global Catalogue of Microorganisms (GCM) 10K type strain sequencing project: providing services to taxonomists for standard genome sequencing and annotation.</title>
        <authorList>
            <consortium name="The Broad Institute Genomics Platform"/>
            <consortium name="The Broad Institute Genome Sequencing Center for Infectious Disease"/>
            <person name="Wu L."/>
            <person name="Ma J."/>
        </authorList>
    </citation>
    <scope>NUCLEOTIDE SEQUENCE [LARGE SCALE GENOMIC DNA]</scope>
    <source>
        <strain evidence="9">JCM 18274</strain>
    </source>
</reference>
<comment type="caution">
    <text evidence="8">The sequence shown here is derived from an EMBL/GenBank/DDBJ whole genome shotgun (WGS) entry which is preliminary data.</text>
</comment>
<name>A0ABP9EU77_9FLAO</name>
<evidence type="ECO:0000313" key="8">
    <source>
        <dbReference type="EMBL" id="GAA4885408.1"/>
    </source>
</evidence>
<dbReference type="PANTHER" id="PTHR43453">
    <property type="entry name" value="RRNA METHYLASE-LIKE"/>
    <property type="match status" value="1"/>
</dbReference>
<evidence type="ECO:0000256" key="2">
    <source>
        <dbReference type="ARBA" id="ARBA00022603"/>
    </source>
</evidence>
<keyword evidence="3" id="KW-0808">Transferase</keyword>
<dbReference type="PANTHER" id="PTHR43453:SF1">
    <property type="entry name" value="TRNA_RRNA METHYLTRANSFERASE SPOU TYPE DOMAIN-CONTAINING PROTEIN"/>
    <property type="match status" value="1"/>
</dbReference>
<keyword evidence="5" id="KW-0819">tRNA processing</keyword>
<keyword evidence="2 8" id="KW-0489">Methyltransferase</keyword>
<dbReference type="RefSeq" id="WP_345272443.1">
    <property type="nucleotide sequence ID" value="NZ_BAABJH010000001.1"/>
</dbReference>
<proteinExistence type="predicted"/>
<gene>
    <name evidence="8" type="ORF">GCM10023311_05110</name>
</gene>
<protein>
    <submittedName>
        <fullName evidence="8">RNA methyltransferase</fullName>
    </submittedName>
</protein>
<evidence type="ECO:0000256" key="1">
    <source>
        <dbReference type="ARBA" id="ARBA00022555"/>
    </source>
</evidence>
<dbReference type="InterPro" id="IPR001537">
    <property type="entry name" value="SpoU_MeTrfase"/>
</dbReference>
<evidence type="ECO:0000259" key="7">
    <source>
        <dbReference type="Pfam" id="PF00588"/>
    </source>
</evidence>
<feature type="domain" description="tRNA/rRNA methyltransferase SpoU type" evidence="7">
    <location>
        <begin position="17"/>
        <end position="159"/>
    </location>
</feature>
<dbReference type="GO" id="GO:0032259">
    <property type="term" value="P:methylation"/>
    <property type="evidence" value="ECO:0007669"/>
    <property type="project" value="UniProtKB-KW"/>
</dbReference>
<keyword evidence="6" id="KW-0694">RNA-binding</keyword>
<dbReference type="Proteomes" id="UP001500433">
    <property type="component" value="Unassembled WGS sequence"/>
</dbReference>
<dbReference type="GO" id="GO:0008168">
    <property type="term" value="F:methyltransferase activity"/>
    <property type="evidence" value="ECO:0007669"/>
    <property type="project" value="UniProtKB-KW"/>
</dbReference>
<evidence type="ECO:0000256" key="6">
    <source>
        <dbReference type="ARBA" id="ARBA00022884"/>
    </source>
</evidence>
<dbReference type="CDD" id="cd18082">
    <property type="entry name" value="SpoU-like_family"/>
    <property type="match status" value="1"/>
</dbReference>
<evidence type="ECO:0000313" key="9">
    <source>
        <dbReference type="Proteomes" id="UP001500433"/>
    </source>
</evidence>
<dbReference type="InterPro" id="IPR033671">
    <property type="entry name" value="TrmH"/>
</dbReference>
<evidence type="ECO:0000256" key="4">
    <source>
        <dbReference type="ARBA" id="ARBA00022691"/>
    </source>
</evidence>
<dbReference type="Gene3D" id="3.40.1280.10">
    <property type="match status" value="1"/>
</dbReference>
<keyword evidence="4" id="KW-0949">S-adenosyl-L-methionine</keyword>
<dbReference type="InterPro" id="IPR029028">
    <property type="entry name" value="Alpha/beta_knot_MTases"/>
</dbReference>
<dbReference type="SUPFAM" id="SSF75217">
    <property type="entry name" value="alpha/beta knot"/>
    <property type="match status" value="1"/>
</dbReference>
<sequence>MQLTHYNTDFKKHTFPITLVCDNVTNAPNIGSLFRIADTFGIEKLILCGENIQLGRKITKTSRATEKTVNFEIHNSASGVVENLILKGYKIISLEITDSSKPLHNFNFSKEKPIALIIGDENFGVSEGILNQSNTVIHIDMFGQNSSMNVVQATNIALYEMTRQLL</sequence>
<accession>A0ABP9EU77</accession>
<dbReference type="InterPro" id="IPR029026">
    <property type="entry name" value="tRNA_m1G_MTases_N"/>
</dbReference>
<evidence type="ECO:0000256" key="3">
    <source>
        <dbReference type="ARBA" id="ARBA00022679"/>
    </source>
</evidence>
<organism evidence="8 9">
    <name type="scientific">Flaviramulus aquimarinus</name>
    <dbReference type="NCBI Taxonomy" id="1170456"/>
    <lineage>
        <taxon>Bacteria</taxon>
        <taxon>Pseudomonadati</taxon>
        <taxon>Bacteroidota</taxon>
        <taxon>Flavobacteriia</taxon>
        <taxon>Flavobacteriales</taxon>
        <taxon>Flavobacteriaceae</taxon>
        <taxon>Flaviramulus</taxon>
    </lineage>
</organism>
<dbReference type="EMBL" id="BAABJH010000001">
    <property type="protein sequence ID" value="GAA4885408.1"/>
    <property type="molecule type" value="Genomic_DNA"/>
</dbReference>
<keyword evidence="1" id="KW-0820">tRNA-binding</keyword>